<proteinExistence type="predicted"/>
<dbReference type="Proteomes" id="UP001056120">
    <property type="component" value="Linkage Group LG29"/>
</dbReference>
<organism evidence="1 2">
    <name type="scientific">Smallanthus sonchifolius</name>
    <dbReference type="NCBI Taxonomy" id="185202"/>
    <lineage>
        <taxon>Eukaryota</taxon>
        <taxon>Viridiplantae</taxon>
        <taxon>Streptophyta</taxon>
        <taxon>Embryophyta</taxon>
        <taxon>Tracheophyta</taxon>
        <taxon>Spermatophyta</taxon>
        <taxon>Magnoliopsida</taxon>
        <taxon>eudicotyledons</taxon>
        <taxon>Gunneridae</taxon>
        <taxon>Pentapetalae</taxon>
        <taxon>asterids</taxon>
        <taxon>campanulids</taxon>
        <taxon>Asterales</taxon>
        <taxon>Asteraceae</taxon>
        <taxon>Asteroideae</taxon>
        <taxon>Heliantheae alliance</taxon>
        <taxon>Millerieae</taxon>
        <taxon>Smallanthus</taxon>
    </lineage>
</organism>
<keyword evidence="2" id="KW-1185">Reference proteome</keyword>
<protein>
    <submittedName>
        <fullName evidence="1">Uncharacterized protein</fullName>
    </submittedName>
</protein>
<sequence>MSLVNRMDKDMEDVDSDKRVGWLHLERFSAAGNVFGEPKMMTRVGDEYQAQIPSLMTQNERSRDDQNHFEFCLSIPVTWVHYHKNKEETDYGFLPVPCSSVEESWSAIEHDGFLLGLYIFGKNLGVVSKFVGSKGMPNVVAYYYGKFYRSGQHKKWSTYRKKRSRKSMPGKRIFSGWRRRELLSRVLPNVTEECKSRLTQVVTMFEEGKLSLEKYVFAIRDIVGINLLIKSIAIGKGKQDLSSKKPKGMLKSKQIQSTRVCLKTEEIVNSLNDRTGLSKKRLTDLFWEVVWPRLLARGWHSEQPKNYVVQNSKNSLVFLAPGVTKFSRRSLEKGSQYFDSLTEVLNKVASEPHLLDHQPDPDRMVESHVNQGPDDEQDLMKYTIVDTSLVGLVKVREVTSLPVFEPSDTQASTSVSRTKQQQVNNIINNDTSDEDEAMEARSEKKRAKVVVDLNNLRVGMGPGPDSVLTETTTNQIELLNAGHRQSTRNRALTTKALESLANGFLNPKKRRSGPEDGARRRVRAPILIIRIHHRLDATMPRYYCDYCDTYLTHDSPSVRKQHNAGYKHKANVRIYYQQYEAQQNQYLIDQKVKEHLAFQQVGAVYNQMRPRLPVLPTPMMPMPGNPMMPMPGMRPLAPLPRPIPGYPGMPPMVAPPGAPTMPGQVNPSMPGQVNNGVPRPITISAPMMAPGSSGTPTSGAAPPMFTPTMYQANPTSSASASGGFESPNASAQPQEANH</sequence>
<dbReference type="EMBL" id="CM042046">
    <property type="protein sequence ID" value="KAI3676485.1"/>
    <property type="molecule type" value="Genomic_DNA"/>
</dbReference>
<evidence type="ECO:0000313" key="1">
    <source>
        <dbReference type="EMBL" id="KAI3676485.1"/>
    </source>
</evidence>
<reference evidence="1 2" key="2">
    <citation type="journal article" date="2022" name="Mol. Ecol. Resour.">
        <title>The genomes of chicory, endive, great burdock and yacon provide insights into Asteraceae paleo-polyploidization history and plant inulin production.</title>
        <authorList>
            <person name="Fan W."/>
            <person name="Wang S."/>
            <person name="Wang H."/>
            <person name="Wang A."/>
            <person name="Jiang F."/>
            <person name="Liu H."/>
            <person name="Zhao H."/>
            <person name="Xu D."/>
            <person name="Zhang Y."/>
        </authorList>
    </citation>
    <scope>NUCLEOTIDE SEQUENCE [LARGE SCALE GENOMIC DNA]</scope>
    <source>
        <strain evidence="2">cv. Yunnan</strain>
        <tissue evidence="1">Leaves</tissue>
    </source>
</reference>
<name>A0ACB8XYB7_9ASTR</name>
<comment type="caution">
    <text evidence="1">The sequence shown here is derived from an EMBL/GenBank/DDBJ whole genome shotgun (WGS) entry which is preliminary data.</text>
</comment>
<gene>
    <name evidence="1" type="ORF">L1987_86095</name>
</gene>
<reference evidence="2" key="1">
    <citation type="journal article" date="2022" name="Mol. Ecol. Resour.">
        <title>The genomes of chicory, endive, great burdock and yacon provide insights into Asteraceae palaeo-polyploidization history and plant inulin production.</title>
        <authorList>
            <person name="Fan W."/>
            <person name="Wang S."/>
            <person name="Wang H."/>
            <person name="Wang A."/>
            <person name="Jiang F."/>
            <person name="Liu H."/>
            <person name="Zhao H."/>
            <person name="Xu D."/>
            <person name="Zhang Y."/>
        </authorList>
    </citation>
    <scope>NUCLEOTIDE SEQUENCE [LARGE SCALE GENOMIC DNA]</scope>
    <source>
        <strain evidence="2">cv. Yunnan</strain>
    </source>
</reference>
<accession>A0ACB8XYB7</accession>
<evidence type="ECO:0000313" key="2">
    <source>
        <dbReference type="Proteomes" id="UP001056120"/>
    </source>
</evidence>